<dbReference type="Gene3D" id="2.40.50.100">
    <property type="match status" value="1"/>
</dbReference>
<dbReference type="InterPro" id="IPR015495">
    <property type="entry name" value="Myb_TF_plants"/>
</dbReference>
<dbReference type="PROSITE" id="PS50090">
    <property type="entry name" value="MYB_LIKE"/>
    <property type="match status" value="1"/>
</dbReference>
<dbReference type="Gene3D" id="2.40.50.140">
    <property type="entry name" value="Nucleic acid-binding proteins"/>
    <property type="match status" value="1"/>
</dbReference>
<evidence type="ECO:0000313" key="9">
    <source>
        <dbReference type="Proteomes" id="UP000467840"/>
    </source>
</evidence>
<name>A0A6A6MU18_HEVBR</name>
<evidence type="ECO:0000259" key="7">
    <source>
        <dbReference type="PROSITE" id="PS51294"/>
    </source>
</evidence>
<dbReference type="InterPro" id="IPR012340">
    <property type="entry name" value="NA-bd_OB-fold"/>
</dbReference>
<evidence type="ECO:0000256" key="3">
    <source>
        <dbReference type="ARBA" id="ARBA00023125"/>
    </source>
</evidence>
<dbReference type="AlphaFoldDB" id="A0A6A6MU18"/>
<evidence type="ECO:0000256" key="2">
    <source>
        <dbReference type="ARBA" id="ARBA00023015"/>
    </source>
</evidence>
<feature type="domain" description="Myb-like" evidence="6">
    <location>
        <begin position="184"/>
        <end position="234"/>
    </location>
</feature>
<comment type="subcellular location">
    <subcellularLocation>
        <location evidence="1">Nucleus</location>
    </subcellularLocation>
</comment>
<gene>
    <name evidence="8" type="ORF">GH714_040723</name>
</gene>
<dbReference type="InterPro" id="IPR017930">
    <property type="entry name" value="Myb_dom"/>
</dbReference>
<evidence type="ECO:0000313" key="8">
    <source>
        <dbReference type="EMBL" id="KAF2315928.1"/>
    </source>
</evidence>
<dbReference type="InterPro" id="IPR009057">
    <property type="entry name" value="Homeodomain-like_sf"/>
</dbReference>
<dbReference type="PANTHER" id="PTHR47998">
    <property type="entry name" value="TRANSCRIPTION FACTOR MYB51-LIKE ISOFORM X1"/>
    <property type="match status" value="1"/>
</dbReference>
<evidence type="ECO:0000256" key="4">
    <source>
        <dbReference type="ARBA" id="ARBA00023163"/>
    </source>
</evidence>
<dbReference type="PROSITE" id="PS51294">
    <property type="entry name" value="HTH_MYB"/>
    <property type="match status" value="1"/>
</dbReference>
<keyword evidence="9" id="KW-1185">Reference proteome</keyword>
<dbReference type="SMART" id="SM00717">
    <property type="entry name" value="SANT"/>
    <property type="match status" value="1"/>
</dbReference>
<comment type="caution">
    <text evidence="8">The sequence shown here is derived from an EMBL/GenBank/DDBJ whole genome shotgun (WGS) entry which is preliminary data.</text>
</comment>
<keyword evidence="3" id="KW-0238">DNA-binding</keyword>
<keyword evidence="4" id="KW-0804">Transcription</keyword>
<accession>A0A6A6MU18</accession>
<organism evidence="8 9">
    <name type="scientific">Hevea brasiliensis</name>
    <name type="common">Para rubber tree</name>
    <name type="synonym">Siphonia brasiliensis</name>
    <dbReference type="NCBI Taxonomy" id="3981"/>
    <lineage>
        <taxon>Eukaryota</taxon>
        <taxon>Viridiplantae</taxon>
        <taxon>Streptophyta</taxon>
        <taxon>Embryophyta</taxon>
        <taxon>Tracheophyta</taxon>
        <taxon>Spermatophyta</taxon>
        <taxon>Magnoliopsida</taxon>
        <taxon>eudicotyledons</taxon>
        <taxon>Gunneridae</taxon>
        <taxon>Pentapetalae</taxon>
        <taxon>rosids</taxon>
        <taxon>fabids</taxon>
        <taxon>Malpighiales</taxon>
        <taxon>Euphorbiaceae</taxon>
        <taxon>Crotonoideae</taxon>
        <taxon>Micrandreae</taxon>
        <taxon>Hevea</taxon>
    </lineage>
</organism>
<evidence type="ECO:0000256" key="1">
    <source>
        <dbReference type="ARBA" id="ARBA00004123"/>
    </source>
</evidence>
<dbReference type="GO" id="GO:0006355">
    <property type="term" value="P:regulation of DNA-templated transcription"/>
    <property type="evidence" value="ECO:0007669"/>
    <property type="project" value="TreeGrafter"/>
</dbReference>
<proteinExistence type="predicted"/>
<dbReference type="PANTHER" id="PTHR47998:SF15">
    <property type="entry name" value="TRANSCRIPTION FACTOR WER-LIKE"/>
    <property type="match status" value="1"/>
</dbReference>
<dbReference type="Gene3D" id="1.10.10.60">
    <property type="entry name" value="Homeodomain-like"/>
    <property type="match status" value="1"/>
</dbReference>
<dbReference type="SUPFAM" id="SSF110324">
    <property type="entry name" value="Ribosomal L27 protein-like"/>
    <property type="match status" value="1"/>
</dbReference>
<feature type="domain" description="HTH myb-type" evidence="7">
    <location>
        <begin position="184"/>
        <end position="238"/>
    </location>
</feature>
<protein>
    <submittedName>
        <fullName evidence="8">Uncharacterized protein</fullName>
    </submittedName>
</protein>
<keyword evidence="5" id="KW-0539">Nucleus</keyword>
<dbReference type="FunFam" id="1.10.10.60:FF:000353">
    <property type="entry name" value="Transcription factor WER"/>
    <property type="match status" value="1"/>
</dbReference>
<dbReference type="SUPFAM" id="SSF46689">
    <property type="entry name" value="Homeodomain-like"/>
    <property type="match status" value="1"/>
</dbReference>
<sequence length="343" mass="38701">MAGTIQSYLMWHRLTLLDDGETVQGSDRGLSDPTVSVLPDSDAISVMKAGKLRFSKPNKYWVESSQKRYVLFVEDSILGIVVDPKAENFLIDIKGPALAFLPVLAFERGTRRNIPKFEELCTLIYVGIVKGMNLEFSCTDGCRWEAVEFGVLNDGYTFEYSTGLSRMAEEMRKSCRLRWMNYLSPSVKRDNFSEEEDDLIIRLHKLLGNRWSLIAGRVPGRTDNQVKNYWNTHLSKRLGVKKGKCKACAPSPGSSRELRNYYSNASSSSKYATNPASTAEVTGLNAVEGGSKSELELASRQGMTMGDWDDNSFLFLNNDDPNLFTPNLMEFVDESVDFVWYDF</sequence>
<dbReference type="GO" id="GO:0030154">
    <property type="term" value="P:cell differentiation"/>
    <property type="evidence" value="ECO:0007669"/>
    <property type="project" value="TreeGrafter"/>
</dbReference>
<keyword evidence="2" id="KW-0805">Transcription regulation</keyword>
<evidence type="ECO:0000256" key="5">
    <source>
        <dbReference type="ARBA" id="ARBA00023242"/>
    </source>
</evidence>
<dbReference type="GO" id="GO:0005634">
    <property type="term" value="C:nucleus"/>
    <property type="evidence" value="ECO:0007669"/>
    <property type="project" value="UniProtKB-SubCell"/>
</dbReference>
<dbReference type="EMBL" id="JAAGAX010000005">
    <property type="protein sequence ID" value="KAF2315928.1"/>
    <property type="molecule type" value="Genomic_DNA"/>
</dbReference>
<dbReference type="GO" id="GO:0000976">
    <property type="term" value="F:transcription cis-regulatory region binding"/>
    <property type="evidence" value="ECO:0007669"/>
    <property type="project" value="TreeGrafter"/>
</dbReference>
<dbReference type="CDD" id="cd00167">
    <property type="entry name" value="SANT"/>
    <property type="match status" value="1"/>
</dbReference>
<reference evidence="8 9" key="1">
    <citation type="journal article" date="2020" name="Mol. Plant">
        <title>The Chromosome-Based Rubber Tree Genome Provides New Insights into Spurge Genome Evolution and Rubber Biosynthesis.</title>
        <authorList>
            <person name="Liu J."/>
            <person name="Shi C."/>
            <person name="Shi C.C."/>
            <person name="Li W."/>
            <person name="Zhang Q.J."/>
            <person name="Zhang Y."/>
            <person name="Li K."/>
            <person name="Lu H.F."/>
            <person name="Shi C."/>
            <person name="Zhu S.T."/>
            <person name="Xiao Z.Y."/>
            <person name="Nan H."/>
            <person name="Yue Y."/>
            <person name="Zhu X.G."/>
            <person name="Wu Y."/>
            <person name="Hong X.N."/>
            <person name="Fan G.Y."/>
            <person name="Tong Y."/>
            <person name="Zhang D."/>
            <person name="Mao C.L."/>
            <person name="Liu Y.L."/>
            <person name="Hao S.J."/>
            <person name="Liu W.Q."/>
            <person name="Lv M.Q."/>
            <person name="Zhang H.B."/>
            <person name="Liu Y."/>
            <person name="Hu-Tang G.R."/>
            <person name="Wang J.P."/>
            <person name="Wang J.H."/>
            <person name="Sun Y.H."/>
            <person name="Ni S.B."/>
            <person name="Chen W.B."/>
            <person name="Zhang X.C."/>
            <person name="Jiao Y.N."/>
            <person name="Eichler E.E."/>
            <person name="Li G.H."/>
            <person name="Liu X."/>
            <person name="Gao L.Z."/>
        </authorList>
    </citation>
    <scope>NUCLEOTIDE SEQUENCE [LARGE SCALE GENOMIC DNA]</scope>
    <source>
        <strain evidence="9">cv. GT1</strain>
        <tissue evidence="8">Leaf</tissue>
    </source>
</reference>
<dbReference type="Proteomes" id="UP000467840">
    <property type="component" value="Chromosome 15"/>
</dbReference>
<dbReference type="InterPro" id="IPR001005">
    <property type="entry name" value="SANT/Myb"/>
</dbReference>
<dbReference type="Pfam" id="PF00249">
    <property type="entry name" value="Myb_DNA-binding"/>
    <property type="match status" value="1"/>
</dbReference>
<dbReference type="Pfam" id="PF21262">
    <property type="entry name" value="RRP40_S1"/>
    <property type="match status" value="1"/>
</dbReference>
<evidence type="ECO:0000259" key="6">
    <source>
        <dbReference type="PROSITE" id="PS50090"/>
    </source>
</evidence>
<dbReference type="SUPFAM" id="SSF50249">
    <property type="entry name" value="Nucleic acid-binding proteins"/>
    <property type="match status" value="1"/>
</dbReference>